<keyword evidence="7" id="KW-1006">Bacterial flagellum protein export</keyword>
<dbReference type="PANTHER" id="PTHR34982">
    <property type="entry name" value="YOP PROTEINS TRANSLOCATION PROTEIN L"/>
    <property type="match status" value="1"/>
</dbReference>
<keyword evidence="6" id="KW-0653">Protein transport</keyword>
<name>A0A0F3H0P8_9BACT</name>
<evidence type="ECO:0000256" key="4">
    <source>
        <dbReference type="ARBA" id="ARBA00022448"/>
    </source>
</evidence>
<evidence type="ECO:0000256" key="5">
    <source>
        <dbReference type="ARBA" id="ARBA00022795"/>
    </source>
</evidence>
<dbReference type="InterPro" id="IPR051472">
    <property type="entry name" value="T3SS_Stator/FliH"/>
</dbReference>
<keyword evidence="9" id="KW-0282">Flagellum</keyword>
<evidence type="ECO:0000256" key="6">
    <source>
        <dbReference type="ARBA" id="ARBA00022927"/>
    </source>
</evidence>
<feature type="domain" description="Flagellar assembly protein FliH/Type III secretion system HrpE" evidence="8">
    <location>
        <begin position="108"/>
        <end position="208"/>
    </location>
</feature>
<sequence>MDIAAYKMPTLEASSRKIIKHNPFDSADPTSAKLTPNIEVNHNGDGNYAEQAPDMEQIKLEIEQMQQQARKDAAIEAVRIEKDAYQKGIEEGEKTGLKNVHDKTIPMIEQISRLIGEVKTLRSKAIEGLQPQVVELAISIARKVVAQELSIKPEIIVSVVREALMRLDKSGRVTIKINPAVYDLFMKHKASLIDLHPDIGFEVDQAVSPKGPLVVGATEEIITDIDELLNNAIEDMRDSVVLH</sequence>
<evidence type="ECO:0000313" key="10">
    <source>
        <dbReference type="Proteomes" id="UP000033423"/>
    </source>
</evidence>
<evidence type="ECO:0000313" key="9">
    <source>
        <dbReference type="EMBL" id="KJU87715.1"/>
    </source>
</evidence>
<organism evidence="9 10">
    <name type="scientific">Candidatus Magnetobacterium bavaricum</name>
    <dbReference type="NCBI Taxonomy" id="29290"/>
    <lineage>
        <taxon>Bacteria</taxon>
        <taxon>Pseudomonadati</taxon>
        <taxon>Nitrospirota</taxon>
        <taxon>Thermodesulfovibrionia</taxon>
        <taxon>Thermodesulfovibrionales</taxon>
        <taxon>Candidatus Magnetobacteriaceae</taxon>
        <taxon>Candidatus Magnetobacterium</taxon>
    </lineage>
</organism>
<dbReference type="PANTHER" id="PTHR34982:SF1">
    <property type="entry name" value="FLAGELLAR ASSEMBLY PROTEIN FLIH"/>
    <property type="match status" value="1"/>
</dbReference>
<gene>
    <name evidence="9" type="ORF">MBAV_000088</name>
</gene>
<dbReference type="AlphaFoldDB" id="A0A0F3H0P8"/>
<dbReference type="GO" id="GO:0005829">
    <property type="term" value="C:cytosol"/>
    <property type="evidence" value="ECO:0007669"/>
    <property type="project" value="TreeGrafter"/>
</dbReference>
<evidence type="ECO:0000256" key="7">
    <source>
        <dbReference type="ARBA" id="ARBA00023225"/>
    </source>
</evidence>
<dbReference type="EMBL" id="LACI01000041">
    <property type="protein sequence ID" value="KJU87715.1"/>
    <property type="molecule type" value="Genomic_DNA"/>
</dbReference>
<evidence type="ECO:0000256" key="2">
    <source>
        <dbReference type="ARBA" id="ARBA00006602"/>
    </source>
</evidence>
<keyword evidence="10" id="KW-1185">Reference proteome</keyword>
<dbReference type="Pfam" id="PF02108">
    <property type="entry name" value="FliH"/>
    <property type="match status" value="1"/>
</dbReference>
<keyword evidence="4" id="KW-0813">Transport</keyword>
<comment type="similarity">
    <text evidence="2">Belongs to the FliH family.</text>
</comment>
<dbReference type="InterPro" id="IPR018035">
    <property type="entry name" value="Flagellar_FliH/T3SS_HrpE"/>
</dbReference>
<dbReference type="GO" id="GO:0015031">
    <property type="term" value="P:protein transport"/>
    <property type="evidence" value="ECO:0007669"/>
    <property type="project" value="UniProtKB-KW"/>
</dbReference>
<keyword evidence="9" id="KW-0966">Cell projection</keyword>
<dbReference type="GO" id="GO:0044781">
    <property type="term" value="P:bacterial-type flagellum organization"/>
    <property type="evidence" value="ECO:0007669"/>
    <property type="project" value="UniProtKB-KW"/>
</dbReference>
<evidence type="ECO:0000256" key="1">
    <source>
        <dbReference type="ARBA" id="ARBA00003041"/>
    </source>
</evidence>
<reference evidence="9 10" key="1">
    <citation type="submission" date="2015-02" db="EMBL/GenBank/DDBJ databases">
        <title>Single-cell genomics of uncultivated deep-branching MTB reveals a conserved set of magnetosome genes.</title>
        <authorList>
            <person name="Kolinko S."/>
            <person name="Richter M."/>
            <person name="Glockner F.O."/>
            <person name="Brachmann A."/>
            <person name="Schuler D."/>
        </authorList>
    </citation>
    <scope>NUCLEOTIDE SEQUENCE [LARGE SCALE GENOMIC DNA]</scope>
    <source>
        <strain evidence="9">TM-1</strain>
    </source>
</reference>
<comment type="caution">
    <text evidence="9">The sequence shown here is derived from an EMBL/GenBank/DDBJ whole genome shotgun (WGS) entry which is preliminary data.</text>
</comment>
<protein>
    <recommendedName>
        <fullName evidence="3">Flagellar assembly protein FliH</fullName>
    </recommendedName>
</protein>
<dbReference type="Proteomes" id="UP000033423">
    <property type="component" value="Unassembled WGS sequence"/>
</dbReference>
<keyword evidence="5" id="KW-1005">Bacterial flagellum biogenesis</keyword>
<evidence type="ECO:0000259" key="8">
    <source>
        <dbReference type="Pfam" id="PF02108"/>
    </source>
</evidence>
<comment type="function">
    <text evidence="1">Needed for flagellar regrowth and assembly.</text>
</comment>
<keyword evidence="9" id="KW-0969">Cilium</keyword>
<accession>A0A0F3H0P8</accession>
<proteinExistence type="inferred from homology"/>
<evidence type="ECO:0000256" key="3">
    <source>
        <dbReference type="ARBA" id="ARBA00016507"/>
    </source>
</evidence>